<evidence type="ECO:0000256" key="1">
    <source>
        <dbReference type="ARBA" id="ARBA00008987"/>
    </source>
</evidence>
<accession>A0A2T1G172</accession>
<evidence type="ECO:0000256" key="5">
    <source>
        <dbReference type="ARBA" id="ARBA00023284"/>
    </source>
</evidence>
<dbReference type="InterPro" id="IPR005746">
    <property type="entry name" value="Thioredoxin"/>
</dbReference>
<sequence length="117" mass="13453">MSAQTFFQGRPDFERLKSESNKLIIVEVSAPYCSSCDTLRPILHQLSTEQNGNLELVEIDMNEEPDLAIDLGIRSVPTVILFKGDRLLEKIVGLKHKKLYIETIKKWVHQTYHAEIE</sequence>
<evidence type="ECO:0000313" key="9">
    <source>
        <dbReference type="EMBL" id="PSB50982.1"/>
    </source>
</evidence>
<dbReference type="OrthoDB" id="9790390at2"/>
<keyword evidence="3" id="KW-0249">Electron transport</keyword>
<evidence type="ECO:0000256" key="3">
    <source>
        <dbReference type="ARBA" id="ARBA00022982"/>
    </source>
</evidence>
<dbReference type="PANTHER" id="PTHR45663:SF11">
    <property type="entry name" value="GEO12009P1"/>
    <property type="match status" value="1"/>
</dbReference>
<dbReference type="Pfam" id="PF00085">
    <property type="entry name" value="Thioredoxin"/>
    <property type="match status" value="1"/>
</dbReference>
<dbReference type="PANTHER" id="PTHR45663">
    <property type="entry name" value="GEO12009P1"/>
    <property type="match status" value="1"/>
</dbReference>
<dbReference type="SUPFAM" id="SSF52833">
    <property type="entry name" value="Thioredoxin-like"/>
    <property type="match status" value="1"/>
</dbReference>
<dbReference type="PIRSF" id="PIRSF000077">
    <property type="entry name" value="Thioredoxin"/>
    <property type="match status" value="1"/>
</dbReference>
<dbReference type="Gene3D" id="3.40.30.10">
    <property type="entry name" value="Glutaredoxin"/>
    <property type="match status" value="1"/>
</dbReference>
<dbReference type="Proteomes" id="UP000238937">
    <property type="component" value="Unassembled WGS sequence"/>
</dbReference>
<dbReference type="GO" id="GO:0015035">
    <property type="term" value="F:protein-disulfide reductase activity"/>
    <property type="evidence" value="ECO:0007669"/>
    <property type="project" value="InterPro"/>
</dbReference>
<organism evidence="9 10">
    <name type="scientific">Chamaesiphon polymorphus CCALA 037</name>
    <dbReference type="NCBI Taxonomy" id="2107692"/>
    <lineage>
        <taxon>Bacteria</taxon>
        <taxon>Bacillati</taxon>
        <taxon>Cyanobacteriota</taxon>
        <taxon>Cyanophyceae</taxon>
        <taxon>Gomontiellales</taxon>
        <taxon>Chamaesiphonaceae</taxon>
        <taxon>Chamaesiphon</taxon>
    </lineage>
</organism>
<protein>
    <recommendedName>
        <fullName evidence="6">Thioredoxin</fullName>
    </recommendedName>
</protein>
<keyword evidence="5 7" id="KW-0676">Redox-active center</keyword>
<dbReference type="EMBL" id="PVWO01000375">
    <property type="protein sequence ID" value="PSB50982.1"/>
    <property type="molecule type" value="Genomic_DNA"/>
</dbReference>
<feature type="domain" description="Thioredoxin" evidence="8">
    <location>
        <begin position="1"/>
        <end position="113"/>
    </location>
</feature>
<keyword evidence="10" id="KW-1185">Reference proteome</keyword>
<feature type="disulfide bond" description="Redox-active" evidence="7">
    <location>
        <begin position="33"/>
        <end position="36"/>
    </location>
</feature>
<evidence type="ECO:0000256" key="6">
    <source>
        <dbReference type="PIRNR" id="PIRNR000077"/>
    </source>
</evidence>
<evidence type="ECO:0000256" key="4">
    <source>
        <dbReference type="ARBA" id="ARBA00023157"/>
    </source>
</evidence>
<dbReference type="InterPro" id="IPR036249">
    <property type="entry name" value="Thioredoxin-like_sf"/>
</dbReference>
<dbReference type="GO" id="GO:0005737">
    <property type="term" value="C:cytoplasm"/>
    <property type="evidence" value="ECO:0007669"/>
    <property type="project" value="TreeGrafter"/>
</dbReference>
<dbReference type="RefSeq" id="WP_106309948.1">
    <property type="nucleotide sequence ID" value="NZ_PVWO01000375.1"/>
</dbReference>
<gene>
    <name evidence="9" type="ORF">C7B77_22090</name>
</gene>
<evidence type="ECO:0000313" key="10">
    <source>
        <dbReference type="Proteomes" id="UP000238937"/>
    </source>
</evidence>
<dbReference type="AlphaFoldDB" id="A0A2T1G172"/>
<evidence type="ECO:0000256" key="2">
    <source>
        <dbReference type="ARBA" id="ARBA00022448"/>
    </source>
</evidence>
<keyword evidence="4 7" id="KW-1015">Disulfide bond</keyword>
<comment type="caution">
    <text evidence="9">The sequence shown here is derived from an EMBL/GenBank/DDBJ whole genome shotgun (WGS) entry which is preliminary data.</text>
</comment>
<comment type="similarity">
    <text evidence="1 6">Belongs to the thioredoxin family.</text>
</comment>
<evidence type="ECO:0000259" key="8">
    <source>
        <dbReference type="PROSITE" id="PS51352"/>
    </source>
</evidence>
<name>A0A2T1G172_9CYAN</name>
<reference evidence="9 10" key="1">
    <citation type="submission" date="2018-03" db="EMBL/GenBank/DDBJ databases">
        <title>The ancient ancestry and fast evolution of plastids.</title>
        <authorList>
            <person name="Moore K.R."/>
            <person name="Magnabosco C."/>
            <person name="Momper L."/>
            <person name="Gold D.A."/>
            <person name="Bosak T."/>
            <person name="Fournier G.P."/>
        </authorList>
    </citation>
    <scope>NUCLEOTIDE SEQUENCE [LARGE SCALE GENOMIC DNA]</scope>
    <source>
        <strain evidence="9 10">CCALA 037</strain>
    </source>
</reference>
<proteinExistence type="inferred from homology"/>
<keyword evidence="2" id="KW-0813">Transport</keyword>
<dbReference type="InterPro" id="IPR013766">
    <property type="entry name" value="Thioredoxin_domain"/>
</dbReference>
<dbReference type="PROSITE" id="PS51352">
    <property type="entry name" value="THIOREDOXIN_2"/>
    <property type="match status" value="1"/>
</dbReference>
<evidence type="ECO:0000256" key="7">
    <source>
        <dbReference type="PIRSR" id="PIRSR000077-4"/>
    </source>
</evidence>
<dbReference type="CDD" id="cd02947">
    <property type="entry name" value="TRX_family"/>
    <property type="match status" value="1"/>
</dbReference>